<evidence type="ECO:0000256" key="5">
    <source>
        <dbReference type="PIRSR" id="PIRSR001227-2"/>
    </source>
</evidence>
<comment type="cofactor">
    <cofactor evidence="5">
        <name>Ca(2+)</name>
        <dbReference type="ChEBI" id="CHEBI:29108"/>
    </cofactor>
    <text evidence="5">Binds 1 Ca(2+) ion per dimer.</text>
</comment>
<feature type="active site" description="Nucleophile" evidence="4">
    <location>
        <position position="242"/>
    </location>
</feature>
<dbReference type="Pfam" id="PF01804">
    <property type="entry name" value="Penicil_amidase"/>
    <property type="match status" value="1"/>
</dbReference>
<evidence type="ECO:0000256" key="2">
    <source>
        <dbReference type="ARBA" id="ARBA00022801"/>
    </source>
</evidence>
<keyword evidence="2" id="KW-0378">Hydrolase</keyword>
<dbReference type="InterPro" id="IPR023343">
    <property type="entry name" value="Penicillin_amidase_dom1"/>
</dbReference>
<keyword evidence="3" id="KW-0865">Zymogen</keyword>
<feature type="binding site" evidence="5">
    <location>
        <position position="314"/>
    </location>
    <ligand>
        <name>Ca(2+)</name>
        <dbReference type="ChEBI" id="CHEBI:29108"/>
    </ligand>
</feature>
<dbReference type="PANTHER" id="PTHR34218">
    <property type="entry name" value="PEPTIDASE S45 PENICILLIN AMIDASE"/>
    <property type="match status" value="1"/>
</dbReference>
<dbReference type="Proteomes" id="UP000305888">
    <property type="component" value="Chromosome"/>
</dbReference>
<accession>A0A5B8FYD7</accession>
<dbReference type="GO" id="GO:0016811">
    <property type="term" value="F:hydrolase activity, acting on carbon-nitrogen (but not peptide) bonds, in linear amides"/>
    <property type="evidence" value="ECO:0007669"/>
    <property type="project" value="InterPro"/>
</dbReference>
<proteinExistence type="inferred from homology"/>
<evidence type="ECO:0000313" key="7">
    <source>
        <dbReference type="Proteomes" id="UP000305888"/>
    </source>
</evidence>
<dbReference type="Gene3D" id="1.10.1400.10">
    <property type="match status" value="1"/>
</dbReference>
<protein>
    <submittedName>
        <fullName evidence="6">Penicillin acylase family protein</fullName>
    </submittedName>
</protein>
<organism evidence="6 7">
    <name type="scientific">Paroceanicella profunda</name>
    <dbReference type="NCBI Taxonomy" id="2579971"/>
    <lineage>
        <taxon>Bacteria</taxon>
        <taxon>Pseudomonadati</taxon>
        <taxon>Pseudomonadota</taxon>
        <taxon>Alphaproteobacteria</taxon>
        <taxon>Rhodobacterales</taxon>
        <taxon>Paracoccaceae</taxon>
        <taxon>Paroceanicella</taxon>
    </lineage>
</organism>
<evidence type="ECO:0000256" key="1">
    <source>
        <dbReference type="ARBA" id="ARBA00006586"/>
    </source>
</evidence>
<dbReference type="CDD" id="cd03747">
    <property type="entry name" value="Ntn_PGA_like"/>
    <property type="match status" value="1"/>
</dbReference>
<dbReference type="InterPro" id="IPR029055">
    <property type="entry name" value="Ntn_hydrolases_N"/>
</dbReference>
<dbReference type="EMBL" id="CP040818">
    <property type="protein sequence ID" value="QDL93535.1"/>
    <property type="molecule type" value="Genomic_DNA"/>
</dbReference>
<dbReference type="PIRSF" id="PIRSF001227">
    <property type="entry name" value="Pen_acylase"/>
    <property type="match status" value="1"/>
</dbReference>
<name>A0A5B8FYD7_9RHOB</name>
<reference evidence="6 7" key="1">
    <citation type="submission" date="2019-06" db="EMBL/GenBank/DDBJ databases">
        <title>Genome sequence of Rhodobacteraceae bacterium D4M1.</title>
        <authorList>
            <person name="Cao J."/>
        </authorList>
    </citation>
    <scope>NUCLEOTIDE SEQUENCE [LARGE SCALE GENOMIC DNA]</scope>
    <source>
        <strain evidence="6 7">D4M1</strain>
    </source>
</reference>
<dbReference type="PANTHER" id="PTHR34218:SF4">
    <property type="entry name" value="ACYL-HOMOSERINE LACTONE ACYLASE QUIP"/>
    <property type="match status" value="1"/>
</dbReference>
<gene>
    <name evidence="6" type="ORF">FDP22_01240</name>
</gene>
<dbReference type="AlphaFoldDB" id="A0A5B8FYD7"/>
<dbReference type="InterPro" id="IPR043146">
    <property type="entry name" value="Penicillin_amidase_N_B-knob"/>
</dbReference>
<feature type="binding site" evidence="5">
    <location>
        <position position="317"/>
    </location>
    <ligand>
        <name>Ca(2+)</name>
        <dbReference type="ChEBI" id="CHEBI:29108"/>
    </ligand>
</feature>
<dbReference type="Gene3D" id="3.60.20.10">
    <property type="entry name" value="Glutamine Phosphoribosylpyrophosphate, subunit 1, domain 1"/>
    <property type="match status" value="1"/>
</dbReference>
<dbReference type="GO" id="GO:0017000">
    <property type="term" value="P:antibiotic biosynthetic process"/>
    <property type="evidence" value="ECO:0007669"/>
    <property type="project" value="InterPro"/>
</dbReference>
<dbReference type="GO" id="GO:0046872">
    <property type="term" value="F:metal ion binding"/>
    <property type="evidence" value="ECO:0007669"/>
    <property type="project" value="UniProtKB-KW"/>
</dbReference>
<dbReference type="SUPFAM" id="SSF56235">
    <property type="entry name" value="N-terminal nucleophile aminohydrolases (Ntn hydrolases)"/>
    <property type="match status" value="1"/>
</dbReference>
<evidence type="ECO:0000256" key="3">
    <source>
        <dbReference type="ARBA" id="ARBA00023145"/>
    </source>
</evidence>
<keyword evidence="5" id="KW-0106">Calcium</keyword>
<dbReference type="OrthoDB" id="9760084at2"/>
<dbReference type="InterPro" id="IPR002692">
    <property type="entry name" value="S45"/>
</dbReference>
<dbReference type="KEGG" id="ppru:FDP22_01240"/>
<comment type="similarity">
    <text evidence="1">Belongs to the peptidase S45 family.</text>
</comment>
<evidence type="ECO:0000256" key="4">
    <source>
        <dbReference type="PIRSR" id="PIRSR001227-1"/>
    </source>
</evidence>
<evidence type="ECO:0000313" key="6">
    <source>
        <dbReference type="EMBL" id="QDL93535.1"/>
    </source>
</evidence>
<keyword evidence="5" id="KW-0479">Metal-binding</keyword>
<dbReference type="Gene3D" id="2.30.120.10">
    <property type="match status" value="1"/>
</dbReference>
<dbReference type="InterPro" id="IPR043147">
    <property type="entry name" value="Penicillin_amidase_A-knob"/>
</dbReference>
<dbReference type="Gene3D" id="1.10.439.10">
    <property type="entry name" value="Penicillin Amidohydrolase, domain 1"/>
    <property type="match status" value="1"/>
</dbReference>
<dbReference type="InterPro" id="IPR014395">
    <property type="entry name" value="Pen/GL7ACA/AHL_acylase"/>
</dbReference>
<sequence length="768" mass="82418">MTGGIAIEGLAAPAEIRVDAWGIPHIRAASEADLFLAQGFNAARDRLWQIDLWRKRGLGRLAASFGPGYLAQDIASRHLLFRGDMEAEWLAYAPDTRAICEAFVAGVNGYIAWAMDDPARLPPEFALTGSAPEPWAAEDVVRIRSHALTRNAISEVIRNQILAGLDAETDLLRKNLEPRVTPGDTGIAPGSVPMAVLDTFRLGTAGVSFSPERLAATLPEAQRWRRVDSLAQVVADTTWTGSNNWAVAATRTSTGRPVMAGDPHRAHGLPSLRYLVHLTAPGLDVIGAGEPAVPGISMGHNGTAAFTQTIFPADQEDIFVLSLDPANRARYRQGDGWESFEEVTEQIEVKGAPAQPCTLLFSRHGPVLHMGEGHAYALRSVWFEPGSAAYLGGLSTMRAKTLPAFRDGLRRFATPSLNHLYADVSGTIAWQPAGMIPVRRGWDGLMPVPGDGSLDWDGFLSLDDLPMLRDPQEGFVASANEANLPPDWDHTAVQVGYEWLESSRALRLRAALASGTHDVADACALQTDVLSLPGLRLKALVAALPDAPAEARALFADWDGRMDVDSAAGALCELWWEQHLKPGLLARLVPDEALRALFAPGDVEGILSALERPAALFGPAPEAARDALLAETLAQAVTALHALQGPVADWRWGGLHHGYFEHPLTQLRAGLDIGPLEKPGSASTVMHAAYRGSDFRVTTGASVRFVLDVGNWDASLCINAPGQSGDPRSEHYADLAPLWATGAYVPFLYSDAAVEAATRQRITLVPAG</sequence>
<keyword evidence="7" id="KW-1185">Reference proteome</keyword>